<keyword evidence="4" id="KW-1185">Reference proteome</keyword>
<keyword evidence="1" id="KW-0812">Transmembrane</keyword>
<evidence type="ECO:0000259" key="2">
    <source>
        <dbReference type="PROSITE" id="PS51725"/>
    </source>
</evidence>
<dbReference type="InterPro" id="IPR007138">
    <property type="entry name" value="ABM_dom"/>
</dbReference>
<dbReference type="PANTHER" id="PTHR33336">
    <property type="entry name" value="QUINOL MONOOXYGENASE YGIN-RELATED"/>
    <property type="match status" value="1"/>
</dbReference>
<dbReference type="GO" id="GO:0004497">
    <property type="term" value="F:monooxygenase activity"/>
    <property type="evidence" value="ECO:0007669"/>
    <property type="project" value="UniProtKB-KW"/>
</dbReference>
<dbReference type="SUPFAM" id="SSF54909">
    <property type="entry name" value="Dimeric alpha+beta barrel"/>
    <property type="match status" value="1"/>
</dbReference>
<proteinExistence type="predicted"/>
<gene>
    <name evidence="3" type="ORF">MTX78_15210</name>
</gene>
<sequence>MNTYSSGLWQLFLSGLLRLIAQLRSGLSVVLLTGVALLVPRWSLAQASSPRTQVVTIVVNAGQLDYYKAALQEEIETSLRLEPGVLMLYAVASKQDPTRITLLEHYASEAAYQTHLQAPHVLKFRALVKDMITSRDLVPSTSLVPQVKATR</sequence>
<evidence type="ECO:0000313" key="4">
    <source>
        <dbReference type="Proteomes" id="UP000831113"/>
    </source>
</evidence>
<dbReference type="Proteomes" id="UP000831113">
    <property type="component" value="Chromosome"/>
</dbReference>
<dbReference type="Pfam" id="PF03992">
    <property type="entry name" value="ABM"/>
    <property type="match status" value="1"/>
</dbReference>
<dbReference type="InterPro" id="IPR050744">
    <property type="entry name" value="AI-2_Isomerase_LsrG"/>
</dbReference>
<evidence type="ECO:0000313" key="3">
    <source>
        <dbReference type="EMBL" id="UOG73473.1"/>
    </source>
</evidence>
<keyword evidence="3" id="KW-0503">Monooxygenase</keyword>
<keyword evidence="1" id="KW-1133">Transmembrane helix</keyword>
<keyword evidence="3" id="KW-0560">Oxidoreductase</keyword>
<dbReference type="EMBL" id="CP094669">
    <property type="protein sequence ID" value="UOG73473.1"/>
    <property type="molecule type" value="Genomic_DNA"/>
</dbReference>
<dbReference type="Gene3D" id="3.30.70.100">
    <property type="match status" value="1"/>
</dbReference>
<feature type="domain" description="ABM" evidence="2">
    <location>
        <begin position="51"/>
        <end position="143"/>
    </location>
</feature>
<feature type="transmembrane region" description="Helical" evidence="1">
    <location>
        <begin position="20"/>
        <end position="39"/>
    </location>
</feature>
<dbReference type="InterPro" id="IPR011008">
    <property type="entry name" value="Dimeric_a/b-barrel"/>
</dbReference>
<dbReference type="PROSITE" id="PS51725">
    <property type="entry name" value="ABM"/>
    <property type="match status" value="1"/>
</dbReference>
<protein>
    <submittedName>
        <fullName evidence="3">Antibiotic biosynthesis monooxygenase</fullName>
    </submittedName>
</protein>
<organism evidence="3 4">
    <name type="scientific">Hymenobacter tibetensis</name>
    <dbReference type="NCBI Taxonomy" id="497967"/>
    <lineage>
        <taxon>Bacteria</taxon>
        <taxon>Pseudomonadati</taxon>
        <taxon>Bacteroidota</taxon>
        <taxon>Cytophagia</taxon>
        <taxon>Cytophagales</taxon>
        <taxon>Hymenobacteraceae</taxon>
        <taxon>Hymenobacter</taxon>
    </lineage>
</organism>
<accession>A0ABY4CT85</accession>
<keyword evidence="1" id="KW-0472">Membrane</keyword>
<name>A0ABY4CT85_9BACT</name>
<evidence type="ECO:0000256" key="1">
    <source>
        <dbReference type="SAM" id="Phobius"/>
    </source>
</evidence>
<reference evidence="3 4" key="1">
    <citation type="submission" date="2022-03" db="EMBL/GenBank/DDBJ databases">
        <title>Hymenobactersp. isolated from the air.</title>
        <authorList>
            <person name="Won M."/>
            <person name="Kwon S.-W."/>
        </authorList>
    </citation>
    <scope>NUCLEOTIDE SEQUENCE [LARGE SCALE GENOMIC DNA]</scope>
    <source>
        <strain evidence="3 4">KACC 21982</strain>
    </source>
</reference>
<dbReference type="RefSeq" id="WP_243796042.1">
    <property type="nucleotide sequence ID" value="NZ_CP094669.1"/>
</dbReference>
<dbReference type="PANTHER" id="PTHR33336:SF3">
    <property type="entry name" value="ABM DOMAIN-CONTAINING PROTEIN"/>
    <property type="match status" value="1"/>
</dbReference>